<dbReference type="InterPro" id="IPR032710">
    <property type="entry name" value="NTF2-like_dom_sf"/>
</dbReference>
<evidence type="ECO:0000256" key="1">
    <source>
        <dbReference type="SAM" id="SignalP"/>
    </source>
</evidence>
<evidence type="ECO:0000313" key="4">
    <source>
        <dbReference type="EMBL" id="QHS60039.1"/>
    </source>
</evidence>
<feature type="domain" description="Peptidase S12 Pab87-related C-terminal" evidence="2">
    <location>
        <begin position="166"/>
        <end position="235"/>
    </location>
</feature>
<feature type="chain" id="PRO_5025459365" evidence="1">
    <location>
        <begin position="18"/>
        <end position="252"/>
    </location>
</feature>
<feature type="domain" description="DUF4440" evidence="3">
    <location>
        <begin position="29"/>
        <end position="149"/>
    </location>
</feature>
<sequence>MKTFLSFLLLCCCQVLSAQQTDQDLLALITKQDSLFWDAYNRCDTTAMASFFTEDVEFYHDKGGANIGLASLAATFSKNLCGNNSWHLKREPVEGSYKVFPLKKDQVIYGAILHGEHVFYIVETGKGPRLDGQAKFTHLWLKRDGQWKMKNVLSYDHGPAVYHSRRKVVLLPAALLQTYAGRYKGPQTADAAIFPKDGQLILKIGGKEFSIFAEKEGVFFDKERDLTFEFDKEKKLTVKENGVAAEVLNRVK</sequence>
<dbReference type="Pfam" id="PF11954">
    <property type="entry name" value="DUF3471"/>
    <property type="match status" value="1"/>
</dbReference>
<evidence type="ECO:0000259" key="3">
    <source>
        <dbReference type="Pfam" id="PF14534"/>
    </source>
</evidence>
<dbReference type="Pfam" id="PF14534">
    <property type="entry name" value="DUF4440"/>
    <property type="match status" value="1"/>
</dbReference>
<dbReference type="AlphaFoldDB" id="A0A6B9ZE79"/>
<keyword evidence="5" id="KW-1185">Reference proteome</keyword>
<dbReference type="InterPro" id="IPR021860">
    <property type="entry name" value="Peptidase_S12_Pab87-rel_C"/>
</dbReference>
<evidence type="ECO:0000259" key="2">
    <source>
        <dbReference type="Pfam" id="PF11954"/>
    </source>
</evidence>
<name>A0A6B9ZE79_9BACT</name>
<protein>
    <submittedName>
        <fullName evidence="4">DUF4440 domain-containing protein</fullName>
    </submittedName>
</protein>
<dbReference type="RefSeq" id="WP_162331733.1">
    <property type="nucleotide sequence ID" value="NZ_CP048113.1"/>
</dbReference>
<dbReference type="InterPro" id="IPR027843">
    <property type="entry name" value="DUF4440"/>
</dbReference>
<gene>
    <name evidence="4" type="ORF">GWR21_10655</name>
</gene>
<dbReference type="SUPFAM" id="SSF54427">
    <property type="entry name" value="NTF2-like"/>
    <property type="match status" value="1"/>
</dbReference>
<dbReference type="EMBL" id="CP048113">
    <property type="protein sequence ID" value="QHS60039.1"/>
    <property type="molecule type" value="Genomic_DNA"/>
</dbReference>
<dbReference type="Gene3D" id="3.10.450.50">
    <property type="match status" value="1"/>
</dbReference>
<reference evidence="4 5" key="1">
    <citation type="submission" date="2020-01" db="EMBL/GenBank/DDBJ databases">
        <title>Complete genome sequence of Chitinophaga sp. H33E-04 isolated from quinoa roots.</title>
        <authorList>
            <person name="Weon H.-Y."/>
            <person name="Lee S.A."/>
        </authorList>
    </citation>
    <scope>NUCLEOTIDE SEQUENCE [LARGE SCALE GENOMIC DNA]</scope>
    <source>
        <strain evidence="4 5">H33E-04</strain>
    </source>
</reference>
<dbReference type="KEGG" id="chih:GWR21_10655"/>
<keyword evidence="1" id="KW-0732">Signal</keyword>
<proteinExistence type="predicted"/>
<organism evidence="4 5">
    <name type="scientific">Chitinophaga agri</name>
    <dbReference type="NCBI Taxonomy" id="2703787"/>
    <lineage>
        <taxon>Bacteria</taxon>
        <taxon>Pseudomonadati</taxon>
        <taxon>Bacteroidota</taxon>
        <taxon>Chitinophagia</taxon>
        <taxon>Chitinophagales</taxon>
        <taxon>Chitinophagaceae</taxon>
        <taxon>Chitinophaga</taxon>
    </lineage>
</organism>
<accession>A0A6B9ZE79</accession>
<dbReference type="Proteomes" id="UP000476411">
    <property type="component" value="Chromosome"/>
</dbReference>
<feature type="signal peptide" evidence="1">
    <location>
        <begin position="1"/>
        <end position="17"/>
    </location>
</feature>
<evidence type="ECO:0000313" key="5">
    <source>
        <dbReference type="Proteomes" id="UP000476411"/>
    </source>
</evidence>